<evidence type="ECO:0000313" key="3">
    <source>
        <dbReference type="Proteomes" id="UP000799777"/>
    </source>
</evidence>
<sequence length="181" mass="19073">MHLQALSVASSVLAYATCTIASVPNFSLYAYGKDLQSGLKLYYGDGLAYVGLQAPSFVTEAVNITLSLTDDEKFVAMPGGTVEWSSQPTMYIGANSGDLKVVGFTVGNETASTNSTVDGFGLFGGWAFNNMDAGEIEMKFVASPTNETNVYQVKWNAASTKVSGSDVPISLRTAAPAVPRD</sequence>
<keyword evidence="1" id="KW-0732">Signal</keyword>
<gene>
    <name evidence="2" type="ORF">EK21DRAFT_115009</name>
</gene>
<evidence type="ECO:0000256" key="1">
    <source>
        <dbReference type="SAM" id="SignalP"/>
    </source>
</evidence>
<name>A0A9P4LHU8_9PLEO</name>
<reference evidence="2" key="1">
    <citation type="journal article" date="2020" name="Stud. Mycol.">
        <title>101 Dothideomycetes genomes: a test case for predicting lifestyles and emergence of pathogens.</title>
        <authorList>
            <person name="Haridas S."/>
            <person name="Albert R."/>
            <person name="Binder M."/>
            <person name="Bloem J."/>
            <person name="Labutti K."/>
            <person name="Salamov A."/>
            <person name="Andreopoulos B."/>
            <person name="Baker S."/>
            <person name="Barry K."/>
            <person name="Bills G."/>
            <person name="Bluhm B."/>
            <person name="Cannon C."/>
            <person name="Castanera R."/>
            <person name="Culley D."/>
            <person name="Daum C."/>
            <person name="Ezra D."/>
            <person name="Gonzalez J."/>
            <person name="Henrissat B."/>
            <person name="Kuo A."/>
            <person name="Liang C."/>
            <person name="Lipzen A."/>
            <person name="Lutzoni F."/>
            <person name="Magnuson J."/>
            <person name="Mondo S."/>
            <person name="Nolan M."/>
            <person name="Ohm R."/>
            <person name="Pangilinan J."/>
            <person name="Park H.-J."/>
            <person name="Ramirez L."/>
            <person name="Alfaro M."/>
            <person name="Sun H."/>
            <person name="Tritt A."/>
            <person name="Yoshinaga Y."/>
            <person name="Zwiers L.-H."/>
            <person name="Turgeon B."/>
            <person name="Goodwin S."/>
            <person name="Spatafora J."/>
            <person name="Crous P."/>
            <person name="Grigoriev I."/>
        </authorList>
    </citation>
    <scope>NUCLEOTIDE SEQUENCE</scope>
    <source>
        <strain evidence="2">CBS 110217</strain>
    </source>
</reference>
<feature type="signal peptide" evidence="1">
    <location>
        <begin position="1"/>
        <end position="21"/>
    </location>
</feature>
<dbReference type="OrthoDB" id="5230873at2759"/>
<protein>
    <submittedName>
        <fullName evidence="2">Uncharacterized protein</fullName>
    </submittedName>
</protein>
<accession>A0A9P4LHU8</accession>
<dbReference type="Proteomes" id="UP000799777">
    <property type="component" value="Unassembled WGS sequence"/>
</dbReference>
<feature type="chain" id="PRO_5040167505" evidence="1">
    <location>
        <begin position="22"/>
        <end position="181"/>
    </location>
</feature>
<comment type="caution">
    <text evidence="2">The sequence shown here is derived from an EMBL/GenBank/DDBJ whole genome shotgun (WGS) entry which is preliminary data.</text>
</comment>
<proteinExistence type="predicted"/>
<dbReference type="AlphaFoldDB" id="A0A9P4LHU8"/>
<evidence type="ECO:0000313" key="2">
    <source>
        <dbReference type="EMBL" id="KAF2027241.1"/>
    </source>
</evidence>
<organism evidence="2 3">
    <name type="scientific">Setomelanomma holmii</name>
    <dbReference type="NCBI Taxonomy" id="210430"/>
    <lineage>
        <taxon>Eukaryota</taxon>
        <taxon>Fungi</taxon>
        <taxon>Dikarya</taxon>
        <taxon>Ascomycota</taxon>
        <taxon>Pezizomycotina</taxon>
        <taxon>Dothideomycetes</taxon>
        <taxon>Pleosporomycetidae</taxon>
        <taxon>Pleosporales</taxon>
        <taxon>Pleosporineae</taxon>
        <taxon>Phaeosphaeriaceae</taxon>
        <taxon>Setomelanomma</taxon>
    </lineage>
</organism>
<dbReference type="EMBL" id="ML978229">
    <property type="protein sequence ID" value="KAF2027241.1"/>
    <property type="molecule type" value="Genomic_DNA"/>
</dbReference>
<keyword evidence="3" id="KW-1185">Reference proteome</keyword>